<sequence>MNYMGGVDMTDQYTLLYDINRKSTKWWKRVFQRLLLTAVTNAWILHKDLKRKKVSLIDFMIPLAEDLMEIGKSGSKIQRSMKTGRPSKRSKSFVNVQHLPVPSTKRRCRYCASKNLQKRTSFFSVSITRLNDNFIDFFCKKIVSTLNGVCFG</sequence>
<dbReference type="AlphaFoldDB" id="A0A9Q0S7G4"/>
<protein>
    <submittedName>
        <fullName evidence="1">PiggyBac transposable element-derived protein 4</fullName>
    </submittedName>
</protein>
<evidence type="ECO:0000313" key="2">
    <source>
        <dbReference type="Proteomes" id="UP001151699"/>
    </source>
</evidence>
<dbReference type="Proteomes" id="UP001151699">
    <property type="component" value="Chromosome A"/>
</dbReference>
<dbReference type="PANTHER" id="PTHR46599:SF3">
    <property type="entry name" value="PIGGYBAC TRANSPOSABLE ELEMENT-DERIVED PROTEIN 4"/>
    <property type="match status" value="1"/>
</dbReference>
<dbReference type="EMBL" id="WJQU01000001">
    <property type="protein sequence ID" value="KAJ6648144.1"/>
    <property type="molecule type" value="Genomic_DNA"/>
</dbReference>
<comment type="caution">
    <text evidence="1">The sequence shown here is derived from an EMBL/GenBank/DDBJ whole genome shotgun (WGS) entry which is preliminary data.</text>
</comment>
<proteinExistence type="predicted"/>
<reference evidence="1" key="1">
    <citation type="submission" date="2022-07" db="EMBL/GenBank/DDBJ databases">
        <authorList>
            <person name="Trinca V."/>
            <person name="Uliana J.V.C."/>
            <person name="Torres T.T."/>
            <person name="Ward R.J."/>
            <person name="Monesi N."/>
        </authorList>
    </citation>
    <scope>NUCLEOTIDE SEQUENCE</scope>
    <source>
        <strain evidence="1">HSMRA1968</strain>
        <tissue evidence="1">Whole embryos</tissue>
    </source>
</reference>
<dbReference type="OrthoDB" id="118105at2759"/>
<organism evidence="1 2">
    <name type="scientific">Pseudolycoriella hygida</name>
    <dbReference type="NCBI Taxonomy" id="35572"/>
    <lineage>
        <taxon>Eukaryota</taxon>
        <taxon>Metazoa</taxon>
        <taxon>Ecdysozoa</taxon>
        <taxon>Arthropoda</taxon>
        <taxon>Hexapoda</taxon>
        <taxon>Insecta</taxon>
        <taxon>Pterygota</taxon>
        <taxon>Neoptera</taxon>
        <taxon>Endopterygota</taxon>
        <taxon>Diptera</taxon>
        <taxon>Nematocera</taxon>
        <taxon>Sciaroidea</taxon>
        <taxon>Sciaridae</taxon>
        <taxon>Pseudolycoriella</taxon>
    </lineage>
</organism>
<accession>A0A9Q0S7G4</accession>
<evidence type="ECO:0000313" key="1">
    <source>
        <dbReference type="EMBL" id="KAJ6648144.1"/>
    </source>
</evidence>
<keyword evidence="2" id="KW-1185">Reference proteome</keyword>
<dbReference type="PANTHER" id="PTHR46599">
    <property type="entry name" value="PIGGYBAC TRANSPOSABLE ELEMENT-DERIVED PROTEIN 4"/>
    <property type="match status" value="1"/>
</dbReference>
<name>A0A9Q0S7G4_9DIPT</name>
<gene>
    <name evidence="1" type="primary">PGBD4_1</name>
    <name evidence="1" type="ORF">Bhyg_03370</name>
</gene>